<accession>A0AAI9E8C7</accession>
<dbReference type="EMBL" id="CAVMBE010000019">
    <property type="protein sequence ID" value="CAK3983506.1"/>
    <property type="molecule type" value="Genomic_DNA"/>
</dbReference>
<keyword evidence="1" id="KW-0677">Repeat</keyword>
<dbReference type="PANTHER" id="PTHR24198">
    <property type="entry name" value="ANKYRIN REPEAT AND PROTEIN KINASE DOMAIN-CONTAINING PROTEIN"/>
    <property type="match status" value="1"/>
</dbReference>
<dbReference type="Gene3D" id="1.25.40.20">
    <property type="entry name" value="Ankyrin repeat-containing domain"/>
    <property type="match status" value="2"/>
</dbReference>
<evidence type="ECO:0000256" key="1">
    <source>
        <dbReference type="ARBA" id="ARBA00022737"/>
    </source>
</evidence>
<reference evidence="4" key="1">
    <citation type="submission" date="2023-11" db="EMBL/GenBank/DDBJ databases">
        <authorList>
            <person name="Alioto T."/>
            <person name="Alioto T."/>
            <person name="Gomez Garrido J."/>
        </authorList>
    </citation>
    <scope>NUCLEOTIDE SEQUENCE</scope>
</reference>
<dbReference type="PANTHER" id="PTHR24198:SF165">
    <property type="entry name" value="ANKYRIN REPEAT-CONTAINING PROTEIN-RELATED"/>
    <property type="match status" value="1"/>
</dbReference>
<organism evidence="4 5">
    <name type="scientific">Lecanosticta acicola</name>
    <dbReference type="NCBI Taxonomy" id="111012"/>
    <lineage>
        <taxon>Eukaryota</taxon>
        <taxon>Fungi</taxon>
        <taxon>Dikarya</taxon>
        <taxon>Ascomycota</taxon>
        <taxon>Pezizomycotina</taxon>
        <taxon>Dothideomycetes</taxon>
        <taxon>Dothideomycetidae</taxon>
        <taxon>Mycosphaerellales</taxon>
        <taxon>Mycosphaerellaceae</taxon>
        <taxon>Lecanosticta</taxon>
    </lineage>
</organism>
<dbReference type="InterPro" id="IPR002110">
    <property type="entry name" value="Ankyrin_rpt"/>
</dbReference>
<evidence type="ECO:0000256" key="2">
    <source>
        <dbReference type="ARBA" id="ARBA00023043"/>
    </source>
</evidence>
<dbReference type="SMART" id="SM00248">
    <property type="entry name" value="ANK"/>
    <property type="match status" value="5"/>
</dbReference>
<comment type="caution">
    <text evidence="4">The sequence shown here is derived from an EMBL/GenBank/DDBJ whole genome shotgun (WGS) entry which is preliminary data.</text>
</comment>
<protein>
    <submittedName>
        <fullName evidence="4">Ankyrin repeat domain-containing 50-like</fullName>
    </submittedName>
</protein>
<evidence type="ECO:0000256" key="3">
    <source>
        <dbReference type="PROSITE-ProRule" id="PRU00023"/>
    </source>
</evidence>
<evidence type="ECO:0000313" key="4">
    <source>
        <dbReference type="EMBL" id="CAK3983506.1"/>
    </source>
</evidence>
<gene>
    <name evidence="4" type="ORF">LECACI_7A003814</name>
</gene>
<dbReference type="PROSITE" id="PS50088">
    <property type="entry name" value="ANK_REPEAT"/>
    <property type="match status" value="1"/>
</dbReference>
<sequence length="303" mass="32469">MSSLPEFTPLNAFPPSTGDAISISFLTNPDIKAADDECLAGNDHASVLVNQLIRTGIPPENLQTCLQNATHSGNGSLVEQLLAIGVPFDTGVLCTAIDRGALNMLSVFLTYGWEINRETNWCTAPLLSYAIQVGAGTVVVSWFLSHGADPNASCQAGLTPLSTAISVAPLAIIQQLLNHCGPDTVFQGQLLHFAARRSDSVSVQVVQLILRRCQPYFNAIMWDNQPLAYECYKITGLGTPLHEAAREGRPEIAEALLREGASTSIHDTRGRTAIELAEIAGNVEVVKVLHNLEKETASSVAKI</sequence>
<dbReference type="PROSITE" id="PS50297">
    <property type="entry name" value="ANK_REP_REGION"/>
    <property type="match status" value="1"/>
</dbReference>
<dbReference type="Proteomes" id="UP001296104">
    <property type="component" value="Unassembled WGS sequence"/>
</dbReference>
<dbReference type="Pfam" id="PF12796">
    <property type="entry name" value="Ank_2"/>
    <property type="match status" value="1"/>
</dbReference>
<evidence type="ECO:0000313" key="5">
    <source>
        <dbReference type="Proteomes" id="UP001296104"/>
    </source>
</evidence>
<name>A0AAI9E8C7_9PEZI</name>
<dbReference type="SUPFAM" id="SSF48403">
    <property type="entry name" value="Ankyrin repeat"/>
    <property type="match status" value="1"/>
</dbReference>
<keyword evidence="2 3" id="KW-0040">ANK repeat</keyword>
<keyword evidence="5" id="KW-1185">Reference proteome</keyword>
<dbReference type="InterPro" id="IPR036770">
    <property type="entry name" value="Ankyrin_rpt-contain_sf"/>
</dbReference>
<proteinExistence type="predicted"/>
<dbReference type="AlphaFoldDB" id="A0AAI9E8C7"/>
<feature type="repeat" description="ANK" evidence="3">
    <location>
        <begin position="239"/>
        <end position="268"/>
    </location>
</feature>